<sequence length="537" mass="54948">DLTPSGDGTVTVDIAGGVAQDAAGNGNTAATQFSIVYDQSGPSTSLASSVSGPTNTSPIPVTVSFTEAVTGFTAADLTVSGGTVSNFAGSGSSYSFDLTPLGDGTVTVDIAGGVAQDTAGNGNTAATQFSIASDQTTPGLTISGMPESFLPGETFTVSFNFAESVNGFDLSDVSVSGASKGALEGGPQSFTMSISPDGTANVTVSVAAGAATDAAGNLSAAASATARIDTAAVASKQIAGFLQNRGRNLVQNQPKLTGFLKGGDGGHLNVAVSRGASDFSVYTGNNGPFWFSLQGSSTSYDDRSGDTAFALAVVGGHAHVQPGLLVGGMIQFDHATDDQGGGVRTSGNGWLAGPYAVMQITDQPIYLEGRLLYGESSNKISPFGTFTDSFKTDRLLSVVALEGQYQAERLRYAPRLQLSYVSERQKAYLDGLSNLVPDQTVRQTELSTGIDFEMPLVGDDNRHLLTWGLAGIWSQLDGKGAASSYIDETEGGRARIDLGYLYNGGDGLQASAKMFLDGIGSGGFTTYGISLGMSLTF</sequence>
<organism evidence="2 3">
    <name type="scientific">Celeribacter neptunius</name>
    <dbReference type="NCBI Taxonomy" id="588602"/>
    <lineage>
        <taxon>Bacteria</taxon>
        <taxon>Pseudomonadati</taxon>
        <taxon>Pseudomonadota</taxon>
        <taxon>Alphaproteobacteria</taxon>
        <taxon>Rhodobacterales</taxon>
        <taxon>Roseobacteraceae</taxon>
        <taxon>Celeribacter</taxon>
    </lineage>
</organism>
<feature type="non-terminal residue" evidence="2">
    <location>
        <position position="1"/>
    </location>
</feature>
<proteinExistence type="predicted"/>
<gene>
    <name evidence="2" type="ORF">SAMN04487991_4305</name>
</gene>
<dbReference type="EMBL" id="FORH01000015">
    <property type="protein sequence ID" value="SFK28934.1"/>
    <property type="molecule type" value="Genomic_DNA"/>
</dbReference>
<dbReference type="SUPFAM" id="SSF103515">
    <property type="entry name" value="Autotransporter"/>
    <property type="match status" value="1"/>
</dbReference>
<dbReference type="SMART" id="SM00869">
    <property type="entry name" value="Autotransporter"/>
    <property type="match status" value="1"/>
</dbReference>
<dbReference type="PANTHER" id="PTHR34677">
    <property type="match status" value="1"/>
</dbReference>
<dbReference type="InterPro" id="IPR036709">
    <property type="entry name" value="Autotransporte_beta_dom_sf"/>
</dbReference>
<name>A0A1I3YAP7_9RHOB</name>
<dbReference type="AlphaFoldDB" id="A0A1I3YAP7"/>
<dbReference type="InterPro" id="IPR005546">
    <property type="entry name" value="Autotransporte_beta"/>
</dbReference>
<evidence type="ECO:0000313" key="3">
    <source>
        <dbReference type="Proteomes" id="UP000199630"/>
    </source>
</evidence>
<keyword evidence="3" id="KW-1185">Reference proteome</keyword>
<dbReference type="Proteomes" id="UP000199630">
    <property type="component" value="Unassembled WGS sequence"/>
</dbReference>
<feature type="domain" description="Autotransporter" evidence="1">
    <location>
        <begin position="282"/>
        <end position="537"/>
    </location>
</feature>
<reference evidence="3" key="1">
    <citation type="submission" date="2016-10" db="EMBL/GenBank/DDBJ databases">
        <authorList>
            <person name="Varghese N."/>
            <person name="Submissions S."/>
        </authorList>
    </citation>
    <scope>NUCLEOTIDE SEQUENCE [LARGE SCALE GENOMIC DNA]</scope>
    <source>
        <strain evidence="3">DSM 26471</strain>
    </source>
</reference>
<dbReference type="RefSeq" id="WP_245781284.1">
    <property type="nucleotide sequence ID" value="NZ_FORH01000015.1"/>
</dbReference>
<evidence type="ECO:0000259" key="1">
    <source>
        <dbReference type="PROSITE" id="PS51208"/>
    </source>
</evidence>
<dbReference type="STRING" id="588602.SAMN04487991_4305"/>
<dbReference type="PROSITE" id="PS51208">
    <property type="entry name" value="AUTOTRANSPORTER"/>
    <property type="match status" value="1"/>
</dbReference>
<dbReference type="Pfam" id="PF19078">
    <property type="entry name" value="Big_12"/>
    <property type="match status" value="2"/>
</dbReference>
<evidence type="ECO:0000313" key="2">
    <source>
        <dbReference type="EMBL" id="SFK28934.1"/>
    </source>
</evidence>
<protein>
    <recommendedName>
        <fullName evidence="1">Autotransporter domain-containing protein</fullName>
    </recommendedName>
</protein>
<dbReference type="Gene3D" id="2.40.128.130">
    <property type="entry name" value="Autotransporter beta-domain"/>
    <property type="match status" value="1"/>
</dbReference>
<dbReference type="PANTHER" id="PTHR34677:SF3">
    <property type="entry name" value="BACTERIAL IG-LIKE DOMAIN-CONTAINING PROTEIN"/>
    <property type="match status" value="1"/>
</dbReference>
<dbReference type="InterPro" id="IPR044048">
    <property type="entry name" value="Big_12"/>
</dbReference>
<accession>A0A1I3YAP7</accession>